<keyword evidence="1" id="KW-0732">Signal</keyword>
<dbReference type="AlphaFoldDB" id="A0A1Q6B3X8"/>
<dbReference type="RefSeq" id="WP_000631277.1">
    <property type="nucleotide sequence ID" value="NZ_CAIZFD010000009.1"/>
</dbReference>
<feature type="signal peptide" evidence="1">
    <location>
        <begin position="1"/>
        <end position="21"/>
    </location>
</feature>
<organism evidence="2 3">
    <name type="scientific">Escherichia coli</name>
    <dbReference type="NCBI Taxonomy" id="562"/>
    <lineage>
        <taxon>Bacteria</taxon>
        <taxon>Pseudomonadati</taxon>
        <taxon>Pseudomonadota</taxon>
        <taxon>Gammaproteobacteria</taxon>
        <taxon>Enterobacterales</taxon>
        <taxon>Enterobacteriaceae</taxon>
        <taxon>Escherichia</taxon>
    </lineage>
</organism>
<accession>A0A1Q6B3X8</accession>
<dbReference type="Proteomes" id="UP000185794">
    <property type="component" value="Unassembled WGS sequence"/>
</dbReference>
<protein>
    <submittedName>
        <fullName evidence="2">Pilus assembly protein</fullName>
    </submittedName>
</protein>
<dbReference type="EMBL" id="LRKC01000155">
    <property type="protein sequence ID" value="OKV06932.1"/>
    <property type="molecule type" value="Genomic_DNA"/>
</dbReference>
<evidence type="ECO:0000256" key="1">
    <source>
        <dbReference type="SAM" id="SignalP"/>
    </source>
</evidence>
<feature type="chain" id="PRO_5041053747" evidence="1">
    <location>
        <begin position="22"/>
        <end position="351"/>
    </location>
</feature>
<comment type="caution">
    <text evidence="2">The sequence shown here is derived from an EMBL/GenBank/DDBJ whole genome shotgun (WGS) entry which is preliminary data.</text>
</comment>
<name>A0A1Q6B3X8_ECOLX</name>
<gene>
    <name evidence="2" type="ORF">AWP47_21040</name>
</gene>
<evidence type="ECO:0000313" key="3">
    <source>
        <dbReference type="Proteomes" id="UP000185794"/>
    </source>
</evidence>
<evidence type="ECO:0000313" key="2">
    <source>
        <dbReference type="EMBL" id="OKV06932.1"/>
    </source>
</evidence>
<proteinExistence type="predicted"/>
<reference evidence="2 3" key="1">
    <citation type="journal article" date="2017" name="Front. Cell. Infect. Microbiol.">
        <title>Chaperone-usher pili loci of human colonization factor-negative enterotoxigenic Escherichia coli.</title>
        <authorList>
            <person name="Del Canto F."/>
            <person name="Vidal R."/>
            <person name="Stine O.C."/>
            <person name="Pop M."/>
        </authorList>
    </citation>
    <scope>NUCLEOTIDE SEQUENCE [LARGE SCALE GENOMIC DNA]</scope>
    <source>
        <strain evidence="2 3">700324</strain>
    </source>
</reference>
<sequence>MITLFRLLAILCLFFNVSAFAVDCYQNSKTSNPINTINVTLPTFKIPENAQPGQKIWESGDVNITVYCDNATGWTRNNPTENIYAWIKLPAINSTDMLNNPYLTFGVTYNGMDYEGINEGIDTNGCLDKYEQIYGGIYYDPVCNGSTLQKSVTFNAHFRVYVKFKSRPAGDQTVNFGTVNVLQFDGEGGANLARNAKNLRYAITGLDNISFLDCSVDVRIFPESQIVNFGQIAMNSISTFAPKAAFSVSTIRDVAANCTEKFDIATNFFTSDTLYDNTHLEMGNGLLMRITDQKTQEDIEFNQFKFFSAYIPGQSAAIATRNYHAELSQKPGDSLVYGPFQKDLIVKINYN</sequence>